<organism evidence="1 2">
    <name type="scientific">Haematococcus lacustris</name>
    <name type="common">Green alga</name>
    <name type="synonym">Haematococcus pluvialis</name>
    <dbReference type="NCBI Taxonomy" id="44745"/>
    <lineage>
        <taxon>Eukaryota</taxon>
        <taxon>Viridiplantae</taxon>
        <taxon>Chlorophyta</taxon>
        <taxon>core chlorophytes</taxon>
        <taxon>Chlorophyceae</taxon>
        <taxon>CS clade</taxon>
        <taxon>Chlamydomonadales</taxon>
        <taxon>Haematococcaceae</taxon>
        <taxon>Haematococcus</taxon>
    </lineage>
</organism>
<dbReference type="SUPFAM" id="SSF54593">
    <property type="entry name" value="Glyoxalase/Bleomycin resistance protein/Dihydroxybiphenyl dioxygenase"/>
    <property type="match status" value="1"/>
</dbReference>
<dbReference type="EMBL" id="BLLF01004085">
    <property type="protein sequence ID" value="GFH28889.1"/>
    <property type="molecule type" value="Genomic_DNA"/>
</dbReference>
<evidence type="ECO:0000313" key="1">
    <source>
        <dbReference type="EMBL" id="GFH28889.1"/>
    </source>
</evidence>
<accession>A0A6A0A867</accession>
<dbReference type="InterPro" id="IPR029068">
    <property type="entry name" value="Glyas_Bleomycin-R_OHBP_Dase"/>
</dbReference>
<reference evidence="1 2" key="1">
    <citation type="submission" date="2020-02" db="EMBL/GenBank/DDBJ databases">
        <title>Draft genome sequence of Haematococcus lacustris strain NIES-144.</title>
        <authorList>
            <person name="Morimoto D."/>
            <person name="Nakagawa S."/>
            <person name="Yoshida T."/>
            <person name="Sawayama S."/>
        </authorList>
    </citation>
    <scope>NUCLEOTIDE SEQUENCE [LARGE SCALE GENOMIC DNA]</scope>
    <source>
        <strain evidence="1 2">NIES-144</strain>
    </source>
</reference>
<dbReference type="Proteomes" id="UP000485058">
    <property type="component" value="Unassembled WGS sequence"/>
</dbReference>
<gene>
    <name evidence="1" type="ORF">HaLaN_27453</name>
</gene>
<protein>
    <submittedName>
        <fullName evidence="1">VOC domain-containing protein</fullName>
    </submittedName>
</protein>
<sequence length="109" mass="12257">MLKPNFTFRCRDVAKTAEWYSSLLGFSMIKRPASFDFDGAWLYGYGVGLHLIAGHPPHASRDVINPKADHLSFACECGLEEVEALLKYRNIEYKKAHVEEGGILVTQVL</sequence>
<dbReference type="PANTHER" id="PTHR46142">
    <property type="match status" value="1"/>
</dbReference>
<dbReference type="Gene3D" id="3.10.180.10">
    <property type="entry name" value="2,3-Dihydroxybiphenyl 1,2-Dioxygenase, domain 1"/>
    <property type="match status" value="1"/>
</dbReference>
<keyword evidence="2" id="KW-1185">Reference proteome</keyword>
<proteinExistence type="predicted"/>
<dbReference type="PANTHER" id="PTHR46142:SF3">
    <property type="entry name" value="F18B13.24 PROTEIN"/>
    <property type="match status" value="1"/>
</dbReference>
<dbReference type="AlphaFoldDB" id="A0A6A0A867"/>
<evidence type="ECO:0000313" key="2">
    <source>
        <dbReference type="Proteomes" id="UP000485058"/>
    </source>
</evidence>
<name>A0A6A0A867_HAELA</name>
<comment type="caution">
    <text evidence="1">The sequence shown here is derived from an EMBL/GenBank/DDBJ whole genome shotgun (WGS) entry which is preliminary data.</text>
</comment>